<comment type="similarity">
    <text evidence="1">Belongs to the phosphatidylethanolamine-binding protein family.</text>
</comment>
<dbReference type="PROSITE" id="PS01220">
    <property type="entry name" value="PBP"/>
    <property type="match status" value="1"/>
</dbReference>
<evidence type="ECO:0000313" key="3">
    <source>
        <dbReference type="Proteomes" id="UP000016665"/>
    </source>
</evidence>
<organism evidence="2 3">
    <name type="scientific">Ficedula albicollis</name>
    <name type="common">Collared flycatcher</name>
    <name type="synonym">Muscicapa albicollis</name>
    <dbReference type="NCBI Taxonomy" id="59894"/>
    <lineage>
        <taxon>Eukaryota</taxon>
        <taxon>Metazoa</taxon>
        <taxon>Chordata</taxon>
        <taxon>Craniata</taxon>
        <taxon>Vertebrata</taxon>
        <taxon>Euteleostomi</taxon>
        <taxon>Archelosauria</taxon>
        <taxon>Archosauria</taxon>
        <taxon>Dinosauria</taxon>
        <taxon>Saurischia</taxon>
        <taxon>Theropoda</taxon>
        <taxon>Coelurosauria</taxon>
        <taxon>Aves</taxon>
        <taxon>Neognathae</taxon>
        <taxon>Neoaves</taxon>
        <taxon>Telluraves</taxon>
        <taxon>Australaves</taxon>
        <taxon>Passeriformes</taxon>
        <taxon>Muscicapidae</taxon>
        <taxon>Ficedula</taxon>
    </lineage>
</organism>
<dbReference type="GeneTree" id="ENSGT00940000162387"/>
<dbReference type="Proteomes" id="UP000016665">
    <property type="component" value="Chromosome 22"/>
</dbReference>
<proteinExistence type="inferred from homology"/>
<dbReference type="InterPro" id="IPR008914">
    <property type="entry name" value="PEBP"/>
</dbReference>
<reference evidence="2 3" key="1">
    <citation type="journal article" date="2012" name="Nature">
        <title>The genomic landscape of species divergence in Ficedula flycatchers.</title>
        <authorList>
            <person name="Ellegren H."/>
            <person name="Smeds L."/>
            <person name="Burri R."/>
            <person name="Olason P.I."/>
            <person name="Backstrom N."/>
            <person name="Kawakami T."/>
            <person name="Kunstner A."/>
            <person name="Makinen H."/>
            <person name="Nadachowska-Brzyska K."/>
            <person name="Qvarnstrom A."/>
            <person name="Uebbing S."/>
            <person name="Wolf J.B."/>
        </authorList>
    </citation>
    <scope>NUCLEOTIDE SEQUENCE [LARGE SCALE GENOMIC DNA]</scope>
</reference>
<dbReference type="SUPFAM" id="SSF49777">
    <property type="entry name" value="PEBP-like"/>
    <property type="match status" value="1"/>
</dbReference>
<dbReference type="InterPro" id="IPR036610">
    <property type="entry name" value="PEBP-like_sf"/>
</dbReference>
<name>A0A803UZU1_FICAL</name>
<dbReference type="Gene3D" id="3.90.280.10">
    <property type="entry name" value="PEBP-like"/>
    <property type="match status" value="1"/>
</dbReference>
<dbReference type="CDD" id="cd00866">
    <property type="entry name" value="PEBP_euk"/>
    <property type="match status" value="1"/>
</dbReference>
<accession>A0A803UZU1</accession>
<dbReference type="InterPro" id="IPR001858">
    <property type="entry name" value="Phosphatidylethanolamine-bd_CS"/>
</dbReference>
<gene>
    <name evidence="2" type="primary">PEBP4</name>
</gene>
<reference evidence="2" key="2">
    <citation type="submission" date="2025-08" db="UniProtKB">
        <authorList>
            <consortium name="Ensembl"/>
        </authorList>
    </citation>
    <scope>IDENTIFICATION</scope>
</reference>
<evidence type="ECO:0000313" key="2">
    <source>
        <dbReference type="Ensembl" id="ENSFALP00000015997.1"/>
    </source>
</evidence>
<dbReference type="Ensembl" id="ENSFALT00000028034.1">
    <property type="protein sequence ID" value="ENSFALP00000015997.1"/>
    <property type="gene ID" value="ENSFALG00000027909.1"/>
</dbReference>
<reference evidence="2" key="3">
    <citation type="submission" date="2025-09" db="UniProtKB">
        <authorList>
            <consortium name="Ensembl"/>
        </authorList>
    </citation>
    <scope>IDENTIFICATION</scope>
</reference>
<sequence>GGWGVQLVPSHLWIPKIPEWSAPAGEEWENGDLGFFFFFAVTPYSEGIWDFFFCCHPIPRASPSGLLQGEKYVLVMVDPDSPNRAEPRFQFWRHWMVTDILVSRSGSFPRIRGGLDSHWDANSARRPKPPRYSGYHRYQFRIYEQPEHETIALSEEERVSLGTWDLKEFVEVFSLGRPVASTHWELSPALPLPSARSSWKAKPR</sequence>
<protein>
    <submittedName>
        <fullName evidence="2">Phosphatidylethanolamine binding protein 4</fullName>
    </submittedName>
</protein>
<keyword evidence="3" id="KW-1185">Reference proteome</keyword>
<dbReference type="PANTHER" id="PTHR11362">
    <property type="entry name" value="PHOSPHATIDYLETHANOLAMINE-BINDING PROTEIN"/>
    <property type="match status" value="1"/>
</dbReference>
<dbReference type="Pfam" id="PF01161">
    <property type="entry name" value="PBP"/>
    <property type="match status" value="1"/>
</dbReference>
<evidence type="ECO:0000256" key="1">
    <source>
        <dbReference type="ARBA" id="ARBA00007091"/>
    </source>
</evidence>
<dbReference type="AlphaFoldDB" id="A0A803UZU1"/>
<dbReference type="PANTHER" id="PTHR11362:SF82">
    <property type="entry name" value="PHOSPHATIDYLETHANOLAMINE-BINDING PROTEIN 4"/>
    <property type="match status" value="1"/>
</dbReference>
<dbReference type="InterPro" id="IPR035810">
    <property type="entry name" value="PEBP_euk"/>
</dbReference>